<proteinExistence type="predicted"/>
<gene>
    <name evidence="2" type="ORF">ILEXP_LOCUS29079</name>
</gene>
<keyword evidence="3" id="KW-1185">Reference proteome</keyword>
<feature type="non-terminal residue" evidence="2">
    <location>
        <position position="1"/>
    </location>
</feature>
<evidence type="ECO:0000256" key="1">
    <source>
        <dbReference type="SAM" id="MobiDB-lite"/>
    </source>
</evidence>
<protein>
    <submittedName>
        <fullName evidence="2">Uncharacterized protein</fullName>
    </submittedName>
</protein>
<sequence>VSLLNQEVIIEKIQSVVESRLRNSNEARAFQEQIVDPSPSSAMVTNKCSPSDAPQSGSKLQRVAMHKMVRTDSLDPAGRLHAYLQVKPSSKPERSYCLTSIRYN</sequence>
<organism evidence="2 3">
    <name type="scientific">Ilex paraguariensis</name>
    <name type="common">yerba mate</name>
    <dbReference type="NCBI Taxonomy" id="185542"/>
    <lineage>
        <taxon>Eukaryota</taxon>
        <taxon>Viridiplantae</taxon>
        <taxon>Streptophyta</taxon>
        <taxon>Embryophyta</taxon>
        <taxon>Tracheophyta</taxon>
        <taxon>Spermatophyta</taxon>
        <taxon>Magnoliopsida</taxon>
        <taxon>eudicotyledons</taxon>
        <taxon>Gunneridae</taxon>
        <taxon>Pentapetalae</taxon>
        <taxon>asterids</taxon>
        <taxon>campanulids</taxon>
        <taxon>Aquifoliales</taxon>
        <taxon>Aquifoliaceae</taxon>
        <taxon>Ilex</taxon>
    </lineage>
</organism>
<accession>A0ABC8ST44</accession>
<dbReference type="Proteomes" id="UP001642360">
    <property type="component" value="Unassembled WGS sequence"/>
</dbReference>
<name>A0ABC8ST44_9AQUA</name>
<evidence type="ECO:0000313" key="2">
    <source>
        <dbReference type="EMBL" id="CAK9160324.1"/>
    </source>
</evidence>
<feature type="region of interest" description="Disordered" evidence="1">
    <location>
        <begin position="39"/>
        <end position="58"/>
    </location>
</feature>
<reference evidence="2 3" key="1">
    <citation type="submission" date="2024-02" db="EMBL/GenBank/DDBJ databases">
        <authorList>
            <person name="Vignale AGUSTIN F."/>
            <person name="Sosa J E."/>
            <person name="Modenutti C."/>
        </authorList>
    </citation>
    <scope>NUCLEOTIDE SEQUENCE [LARGE SCALE GENOMIC DNA]</scope>
</reference>
<comment type="caution">
    <text evidence="2">The sequence shown here is derived from an EMBL/GenBank/DDBJ whole genome shotgun (WGS) entry which is preliminary data.</text>
</comment>
<dbReference type="AlphaFoldDB" id="A0ABC8ST44"/>
<dbReference type="EMBL" id="CAUOFW020003502">
    <property type="protein sequence ID" value="CAK9160324.1"/>
    <property type="molecule type" value="Genomic_DNA"/>
</dbReference>
<evidence type="ECO:0000313" key="3">
    <source>
        <dbReference type="Proteomes" id="UP001642360"/>
    </source>
</evidence>